<dbReference type="EMBL" id="RJKN01000013">
    <property type="protein sequence ID" value="ROP26565.1"/>
    <property type="molecule type" value="Genomic_DNA"/>
</dbReference>
<dbReference type="GO" id="GO:0030596">
    <property type="term" value="F:alpha-L-rhamnosidase activity"/>
    <property type="evidence" value="ECO:0007669"/>
    <property type="project" value="UniProtKB-EC"/>
</dbReference>
<organism evidence="8 9">
    <name type="scientific">Pseudokineococcus lusitanus</name>
    <dbReference type="NCBI Taxonomy" id="763993"/>
    <lineage>
        <taxon>Bacteria</taxon>
        <taxon>Bacillati</taxon>
        <taxon>Actinomycetota</taxon>
        <taxon>Actinomycetes</taxon>
        <taxon>Kineosporiales</taxon>
        <taxon>Kineosporiaceae</taxon>
        <taxon>Pseudokineococcus</taxon>
    </lineage>
</organism>
<dbReference type="SUPFAM" id="SSF48208">
    <property type="entry name" value="Six-hairpin glycosidases"/>
    <property type="match status" value="1"/>
</dbReference>
<dbReference type="SUPFAM" id="SSF49785">
    <property type="entry name" value="Galactose-binding domain-like"/>
    <property type="match status" value="1"/>
</dbReference>
<dbReference type="Gene3D" id="2.60.120.260">
    <property type="entry name" value="Galactose-binding domain-like"/>
    <property type="match status" value="2"/>
</dbReference>
<name>A0A3N1G8J7_9ACTN</name>
<protein>
    <recommendedName>
        <fullName evidence="2">alpha-L-rhamnosidase</fullName>
        <ecNumber evidence="2">3.2.1.40</ecNumber>
    </recommendedName>
</protein>
<evidence type="ECO:0000256" key="2">
    <source>
        <dbReference type="ARBA" id="ARBA00012652"/>
    </source>
</evidence>
<dbReference type="InterPro" id="IPR008928">
    <property type="entry name" value="6-hairpin_glycosidase_sf"/>
</dbReference>
<keyword evidence="9" id="KW-1185">Reference proteome</keyword>
<evidence type="ECO:0000256" key="1">
    <source>
        <dbReference type="ARBA" id="ARBA00001445"/>
    </source>
</evidence>
<evidence type="ECO:0000259" key="5">
    <source>
        <dbReference type="Pfam" id="PF08531"/>
    </source>
</evidence>
<evidence type="ECO:0000313" key="8">
    <source>
        <dbReference type="EMBL" id="ROP26565.1"/>
    </source>
</evidence>
<dbReference type="InterPro" id="IPR035396">
    <property type="entry name" value="Bac_rhamnosid6H"/>
</dbReference>
<dbReference type="EC" id="3.2.1.40" evidence="2"/>
<dbReference type="OrthoDB" id="9761045at2"/>
<proteinExistence type="predicted"/>
<dbReference type="GO" id="GO:0005975">
    <property type="term" value="P:carbohydrate metabolic process"/>
    <property type="evidence" value="ECO:0007669"/>
    <property type="project" value="InterPro"/>
</dbReference>
<dbReference type="Pfam" id="PF05592">
    <property type="entry name" value="Bac_rhamnosid"/>
    <property type="match status" value="1"/>
</dbReference>
<comment type="caution">
    <text evidence="8">The sequence shown here is derived from an EMBL/GenBank/DDBJ whole genome shotgun (WGS) entry which is preliminary data.</text>
</comment>
<dbReference type="Pfam" id="PF17389">
    <property type="entry name" value="Bac_rhamnosid6H"/>
    <property type="match status" value="1"/>
</dbReference>
<dbReference type="Gene3D" id="2.60.40.10">
    <property type="entry name" value="Immunoglobulins"/>
    <property type="match status" value="1"/>
</dbReference>
<evidence type="ECO:0000256" key="3">
    <source>
        <dbReference type="ARBA" id="ARBA00022801"/>
    </source>
</evidence>
<evidence type="ECO:0000259" key="7">
    <source>
        <dbReference type="Pfam" id="PF17390"/>
    </source>
</evidence>
<evidence type="ECO:0000259" key="6">
    <source>
        <dbReference type="Pfam" id="PF17389"/>
    </source>
</evidence>
<dbReference type="Gene3D" id="1.50.10.10">
    <property type="match status" value="1"/>
</dbReference>
<accession>A0A3N1G8J7</accession>
<comment type="catalytic activity">
    <reaction evidence="1">
        <text>Hydrolysis of terminal non-reducing alpha-L-rhamnose residues in alpha-L-rhamnosides.</text>
        <dbReference type="EC" id="3.2.1.40"/>
    </reaction>
</comment>
<gene>
    <name evidence="8" type="ORF">EDC03_3415</name>
</gene>
<evidence type="ECO:0000313" key="9">
    <source>
        <dbReference type="Proteomes" id="UP000276232"/>
    </source>
</evidence>
<feature type="domain" description="Alpha-L-rhamnosidase C-terminal" evidence="7">
    <location>
        <begin position="795"/>
        <end position="870"/>
    </location>
</feature>
<dbReference type="Pfam" id="PF08531">
    <property type="entry name" value="Bac_rhamnosid_N"/>
    <property type="match status" value="1"/>
</dbReference>
<feature type="domain" description="Alpha-L-rhamnosidase six-hairpin glycosidase" evidence="6">
    <location>
        <begin position="447"/>
        <end position="793"/>
    </location>
</feature>
<dbReference type="InterPro" id="IPR008902">
    <property type="entry name" value="Rhamnosid_concanavalin"/>
</dbReference>
<dbReference type="RefSeq" id="WP_123381468.1">
    <property type="nucleotide sequence ID" value="NZ_RJKN01000013.1"/>
</dbReference>
<dbReference type="PANTHER" id="PTHR33307:SF6">
    <property type="entry name" value="ALPHA-RHAMNOSIDASE (EUROFUNG)-RELATED"/>
    <property type="match status" value="1"/>
</dbReference>
<dbReference type="Proteomes" id="UP000276232">
    <property type="component" value="Unassembled WGS sequence"/>
</dbReference>
<dbReference type="InterPro" id="IPR012341">
    <property type="entry name" value="6hp_glycosidase-like_sf"/>
</dbReference>
<reference evidence="8 9" key="1">
    <citation type="journal article" date="2015" name="Stand. Genomic Sci.">
        <title>Genomic Encyclopedia of Bacterial and Archaeal Type Strains, Phase III: the genomes of soil and plant-associated and newly described type strains.</title>
        <authorList>
            <person name="Whitman W.B."/>
            <person name="Woyke T."/>
            <person name="Klenk H.P."/>
            <person name="Zhou Y."/>
            <person name="Lilburn T.G."/>
            <person name="Beck B.J."/>
            <person name="De Vos P."/>
            <person name="Vandamme P."/>
            <person name="Eisen J.A."/>
            <person name="Garrity G."/>
            <person name="Hugenholtz P."/>
            <person name="Kyrpides N.C."/>
        </authorList>
    </citation>
    <scope>NUCLEOTIDE SEQUENCE [LARGE SCALE GENOMIC DNA]</scope>
    <source>
        <strain evidence="8 9">CECT 7306</strain>
    </source>
</reference>
<evidence type="ECO:0000259" key="4">
    <source>
        <dbReference type="Pfam" id="PF05592"/>
    </source>
</evidence>
<dbReference type="InParanoid" id="A0A3N1G8J7"/>
<dbReference type="AlphaFoldDB" id="A0A3N1G8J7"/>
<dbReference type="InterPro" id="IPR016007">
    <property type="entry name" value="Alpha_rhamnosid"/>
</dbReference>
<dbReference type="Gene3D" id="2.60.420.10">
    <property type="entry name" value="Maltose phosphorylase, domain 3"/>
    <property type="match status" value="1"/>
</dbReference>
<feature type="domain" description="Alpha-L-rhamnosidase concanavalin-like" evidence="4">
    <location>
        <begin position="344"/>
        <end position="441"/>
    </location>
</feature>
<keyword evidence="3" id="KW-0378">Hydrolase</keyword>
<dbReference type="InterPro" id="IPR035398">
    <property type="entry name" value="Bac_rhamnosid_C"/>
</dbReference>
<dbReference type="PIRSF" id="PIRSF010631">
    <property type="entry name" value="A-rhamnsds"/>
    <property type="match status" value="1"/>
</dbReference>
<feature type="domain" description="Bacterial alpha-L-rhamnosidase N-terminal" evidence="5">
    <location>
        <begin position="165"/>
        <end position="331"/>
    </location>
</feature>
<dbReference type="InterPro" id="IPR013737">
    <property type="entry name" value="Bac_rhamnosid_N"/>
</dbReference>
<dbReference type="Pfam" id="PF17390">
    <property type="entry name" value="Bac_rhamnosid_C"/>
    <property type="match status" value="1"/>
</dbReference>
<sequence length="964" mass="103634">MTSDTPTTSAATTGTPRVVDLRAEHHAPGEALGVGEAAPRLSWRVEDAPDGWRQRRYEVRRAVGDAEAQEPVVVDGPAGADQVLVPWPLVPLSSGEGVLVQVRVTGDDGRATAWSAPEPVEAALLADEDWDAVLVTADPEGSPGAPVPSPAPALRRTLHVDDGLVRARLRLTGHGLVEAWVNGQRVGDEELAPGWTAYRSRLRYRTHDVTDLLEPGDNVLGALLGNGWWRGRLTWGDRRALYGTRRALLAQLELTYADGRTERVVTDGDWRWAPSHVLDDDLYDGEHVDLRRRDDAWAAAGFDDSGWEPVTVLGRSEVPLVAADAPPVRAVRTVPARSVEPSPEEGFLVDLGENVVGRLRVRVRGAAGDRVVVRHAEVLEDGALGVRPLRSARATDTYDLAGAADGEPEVLEPRFTFHGFRYAEVRGVPDLRAEDVEAVVLTSDLPRTGEFSSSHELLDTFHENVRRGMQGNFLDVPTDCPQRDERLGWTGDAQVFAPTASFLAASGGFWVSWLKDVAADQVDGAVPFVVPDVLSDDDGPVPAAAWGDAAVVVPTVVHERTGDVEVLRRQWPSMVAWAERLLREAGDDLLWTGGFQFGDWLDPTAPPDAPAAAQADPDVVATAHLARAARLVERAARVLGRTEDEARWRATAERVEAAFVAEYVTPSGRVLSDCPTVYAVALCWDLLPEGARAHAADRLADLVRTAGFRIATGFVGTPLVTDALATTGHVDVAYRLLLEQGCPSWLYPVTMGATTVWERWDSMLPDGSINPGEMTSFNHYALGAVADWLHRTVAGLAPAEPGYRRLLVRPLPGGGLTRAAARHVTPYGRAAVAWHVEGDRWHLEVVVPTGTTAEVHLPDGSAAQEVGSGTHRFELPADVAAVGGPARATTTSTTREAMADPERWPEVVAAMVEAGVGRDDAEVASMLGGFLDLPLVRAARVVPSRGGTPPGEPLARRVEALLGA</sequence>
<dbReference type="Pfam" id="PF25788">
    <property type="entry name" value="Ig_Rha78A_N"/>
    <property type="match status" value="1"/>
</dbReference>
<dbReference type="InterPro" id="IPR008979">
    <property type="entry name" value="Galactose-bd-like_sf"/>
</dbReference>
<dbReference type="InterPro" id="IPR013783">
    <property type="entry name" value="Ig-like_fold"/>
</dbReference>
<dbReference type="PANTHER" id="PTHR33307">
    <property type="entry name" value="ALPHA-RHAMNOSIDASE (EUROFUNG)"/>
    <property type="match status" value="1"/>
</dbReference>